<dbReference type="CDD" id="cd03057">
    <property type="entry name" value="GST_N_Beta"/>
    <property type="match status" value="1"/>
</dbReference>
<dbReference type="Gene3D" id="3.40.30.10">
    <property type="entry name" value="Glutaredoxin"/>
    <property type="match status" value="1"/>
</dbReference>
<dbReference type="InterPro" id="IPR036249">
    <property type="entry name" value="Thioredoxin-like_sf"/>
</dbReference>
<dbReference type="SUPFAM" id="SSF52833">
    <property type="entry name" value="Thioredoxin-like"/>
    <property type="match status" value="1"/>
</dbReference>
<dbReference type="Proteomes" id="UP000631653">
    <property type="component" value="Unassembled WGS sequence"/>
</dbReference>
<organism evidence="3 4">
    <name type="scientific">Acetobacter conturbans</name>
    <dbReference type="NCBI Taxonomy" id="1737472"/>
    <lineage>
        <taxon>Bacteria</taxon>
        <taxon>Pseudomonadati</taxon>
        <taxon>Pseudomonadota</taxon>
        <taxon>Alphaproteobacteria</taxon>
        <taxon>Acetobacterales</taxon>
        <taxon>Acetobacteraceae</taxon>
        <taxon>Acetobacter</taxon>
    </lineage>
</organism>
<dbReference type="SUPFAM" id="SSF47616">
    <property type="entry name" value="GST C-terminal domain-like"/>
    <property type="match status" value="1"/>
</dbReference>
<dbReference type="InterPro" id="IPR010987">
    <property type="entry name" value="Glutathione-S-Trfase_C-like"/>
</dbReference>
<dbReference type="InterPro" id="IPR036282">
    <property type="entry name" value="Glutathione-S-Trfase_C_sf"/>
</dbReference>
<dbReference type="Pfam" id="PF13409">
    <property type="entry name" value="GST_N_2"/>
    <property type="match status" value="1"/>
</dbReference>
<reference evidence="3 4" key="1">
    <citation type="journal article" date="2020" name="Int. J. Syst. Evol. Microbiol.">
        <title>Novel acetic acid bacteria from cider fermentations: Acetobacter conturbans sp. nov. and Acetobacter fallax sp. nov.</title>
        <authorList>
            <person name="Sombolestani A.S."/>
            <person name="Cleenwerck I."/>
            <person name="Cnockaert M."/>
            <person name="Borremans W."/>
            <person name="Wieme A.D."/>
            <person name="De Vuyst L."/>
            <person name="Vandamme P."/>
        </authorList>
    </citation>
    <scope>NUCLEOTIDE SEQUENCE [LARGE SCALE GENOMIC DNA]</scope>
    <source>
        <strain evidence="3 4">LMG 1627</strain>
    </source>
</reference>
<dbReference type="PANTHER" id="PTHR44051:SF8">
    <property type="entry name" value="GLUTATHIONE S-TRANSFERASE GSTA"/>
    <property type="match status" value="1"/>
</dbReference>
<evidence type="ECO:0000313" key="4">
    <source>
        <dbReference type="Proteomes" id="UP000631653"/>
    </source>
</evidence>
<dbReference type="Pfam" id="PF13410">
    <property type="entry name" value="GST_C_2"/>
    <property type="match status" value="1"/>
</dbReference>
<dbReference type="PROSITE" id="PS50405">
    <property type="entry name" value="GST_CTER"/>
    <property type="match status" value="1"/>
</dbReference>
<name>A0ABX0JZP0_9PROT</name>
<dbReference type="PANTHER" id="PTHR44051">
    <property type="entry name" value="GLUTATHIONE S-TRANSFERASE-RELATED"/>
    <property type="match status" value="1"/>
</dbReference>
<dbReference type="CDD" id="cd03188">
    <property type="entry name" value="GST_C_Beta"/>
    <property type="match status" value="1"/>
</dbReference>
<dbReference type="InterPro" id="IPR004045">
    <property type="entry name" value="Glutathione_S-Trfase_N"/>
</dbReference>
<dbReference type="SFLD" id="SFLDS00019">
    <property type="entry name" value="Glutathione_Transferase_(cytos"/>
    <property type="match status" value="1"/>
</dbReference>
<dbReference type="EMBL" id="WOSY01000002">
    <property type="protein sequence ID" value="NHN87485.1"/>
    <property type="molecule type" value="Genomic_DNA"/>
</dbReference>
<protein>
    <submittedName>
        <fullName evidence="3">Glutathione S-transferase</fullName>
    </submittedName>
</protein>
<sequence length="201" mass="21746">MKLYYSPGACSLAAHIVLREADLPYSLEKVDLGTKKTETGEDYLKVNGRGAVPALEISPGVYITQNPAILQYIGDHSTIPAFKPPYGSLERARLQEALGFCGDLHSAIGALFASGLTGEQREKAVAGTERRLSQLEAMLPDSGDYWLADGFTQADAYVFVILSWTKPLKIDISRYAKVAALQKRVGARPAVIAAMTEEGLL</sequence>
<proteinExistence type="predicted"/>
<evidence type="ECO:0000313" key="3">
    <source>
        <dbReference type="EMBL" id="NHN87485.1"/>
    </source>
</evidence>
<comment type="caution">
    <text evidence="3">The sequence shown here is derived from an EMBL/GenBank/DDBJ whole genome shotgun (WGS) entry which is preliminary data.</text>
</comment>
<keyword evidence="4" id="KW-1185">Reference proteome</keyword>
<dbReference type="RefSeq" id="WP_173568789.1">
    <property type="nucleotide sequence ID" value="NZ_WOSY01000002.1"/>
</dbReference>
<dbReference type="Gene3D" id="1.20.1050.10">
    <property type="match status" value="1"/>
</dbReference>
<evidence type="ECO:0000259" key="1">
    <source>
        <dbReference type="PROSITE" id="PS50404"/>
    </source>
</evidence>
<feature type="domain" description="GST C-terminal" evidence="2">
    <location>
        <begin position="87"/>
        <end position="201"/>
    </location>
</feature>
<dbReference type="InterPro" id="IPR040079">
    <property type="entry name" value="Glutathione_S-Trfase"/>
</dbReference>
<dbReference type="PROSITE" id="PS50404">
    <property type="entry name" value="GST_NTER"/>
    <property type="match status" value="1"/>
</dbReference>
<accession>A0ABX0JZP0</accession>
<gene>
    <name evidence="3" type="ORF">GOB81_02405</name>
</gene>
<feature type="domain" description="GST N-terminal" evidence="1">
    <location>
        <begin position="1"/>
        <end position="81"/>
    </location>
</feature>
<evidence type="ECO:0000259" key="2">
    <source>
        <dbReference type="PROSITE" id="PS50405"/>
    </source>
</evidence>